<dbReference type="RefSeq" id="WP_209681670.1">
    <property type="nucleotide sequence ID" value="NZ_JAGIOI010000001.1"/>
</dbReference>
<dbReference type="CDD" id="cd05379">
    <property type="entry name" value="CAP_bacterial"/>
    <property type="match status" value="1"/>
</dbReference>
<dbReference type="Proteomes" id="UP000711614">
    <property type="component" value="Unassembled WGS sequence"/>
</dbReference>
<gene>
    <name evidence="2" type="ORF">JOF48_002816</name>
</gene>
<reference evidence="2 3" key="1">
    <citation type="submission" date="2021-03" db="EMBL/GenBank/DDBJ databases">
        <title>Sequencing the genomes of 1000 actinobacteria strains.</title>
        <authorList>
            <person name="Klenk H.-P."/>
        </authorList>
    </citation>
    <scope>NUCLEOTIDE SEQUENCE [LARGE SCALE GENOMIC DNA]</scope>
    <source>
        <strain evidence="2 3">DSM 16005</strain>
    </source>
</reference>
<dbReference type="InterPro" id="IPR014044">
    <property type="entry name" value="CAP_dom"/>
</dbReference>
<comment type="caution">
    <text evidence="2">The sequence shown here is derived from an EMBL/GenBank/DDBJ whole genome shotgun (WGS) entry which is preliminary data.</text>
</comment>
<dbReference type="InterPro" id="IPR035940">
    <property type="entry name" value="CAP_sf"/>
</dbReference>
<sequence length="127" mass="14446">MVSESLKLVNDYRAKNKLKPLKWNPGLATWSQKWADHLYMDFASPRWSGNWHNPTFYTNYPAGWSGAGENVALNTSAKTMFSFWVSSPAHRANMLNPNFTDFGFGYTRYTSGDYAGLAIGVQNFARY</sequence>
<evidence type="ECO:0000313" key="3">
    <source>
        <dbReference type="Proteomes" id="UP000711614"/>
    </source>
</evidence>
<protein>
    <submittedName>
        <fullName evidence="2">Uncharacterized protein YkwD</fullName>
    </submittedName>
</protein>
<dbReference type="SUPFAM" id="SSF55797">
    <property type="entry name" value="PR-1-like"/>
    <property type="match status" value="1"/>
</dbReference>
<organism evidence="2 3">
    <name type="scientific">Arthrobacter stackebrandtii</name>
    <dbReference type="NCBI Taxonomy" id="272161"/>
    <lineage>
        <taxon>Bacteria</taxon>
        <taxon>Bacillati</taxon>
        <taxon>Actinomycetota</taxon>
        <taxon>Actinomycetes</taxon>
        <taxon>Micrococcales</taxon>
        <taxon>Micrococcaceae</taxon>
        <taxon>Arthrobacter</taxon>
    </lineage>
</organism>
<dbReference type="PANTHER" id="PTHR31157">
    <property type="entry name" value="SCP DOMAIN-CONTAINING PROTEIN"/>
    <property type="match status" value="1"/>
</dbReference>
<dbReference type="Pfam" id="PF00188">
    <property type="entry name" value="CAP"/>
    <property type="match status" value="1"/>
</dbReference>
<evidence type="ECO:0000313" key="2">
    <source>
        <dbReference type="EMBL" id="MBP2414017.1"/>
    </source>
</evidence>
<accession>A0ABS4YZ05</accession>
<evidence type="ECO:0000259" key="1">
    <source>
        <dbReference type="Pfam" id="PF00188"/>
    </source>
</evidence>
<dbReference type="EMBL" id="JAGIOI010000001">
    <property type="protein sequence ID" value="MBP2414017.1"/>
    <property type="molecule type" value="Genomic_DNA"/>
</dbReference>
<keyword evidence="3" id="KW-1185">Reference proteome</keyword>
<name>A0ABS4YZ05_9MICC</name>
<proteinExistence type="predicted"/>
<feature type="domain" description="SCP" evidence="1">
    <location>
        <begin position="6"/>
        <end position="124"/>
    </location>
</feature>
<dbReference type="PANTHER" id="PTHR31157:SF1">
    <property type="entry name" value="SCP DOMAIN-CONTAINING PROTEIN"/>
    <property type="match status" value="1"/>
</dbReference>
<dbReference type="Gene3D" id="3.40.33.10">
    <property type="entry name" value="CAP"/>
    <property type="match status" value="1"/>
</dbReference>